<proteinExistence type="predicted"/>
<reference evidence="1" key="1">
    <citation type="submission" date="2020-04" db="EMBL/GenBank/DDBJ databases">
        <authorList>
            <person name="Chiriac C."/>
            <person name="Salcher M."/>
            <person name="Ghai R."/>
            <person name="Kavagutti S V."/>
        </authorList>
    </citation>
    <scope>NUCLEOTIDE SEQUENCE</scope>
</reference>
<gene>
    <name evidence="1" type="ORF">UFOVP861_25</name>
</gene>
<name>A0A6J5P6D5_9CAUD</name>
<sequence>MISSIKFTFGIEKDKDGKSITAPTPEKSIQVIRREVAKIFGGYTETAGHGGWVNTGTDELVEEASITLEVAITSPIANIEHKVTDIINIIKLLLNQECVLVQHIYGTSAII</sequence>
<evidence type="ECO:0000313" key="1">
    <source>
        <dbReference type="EMBL" id="CAB4167480.1"/>
    </source>
</evidence>
<accession>A0A6J5P6D5</accession>
<dbReference type="EMBL" id="LR796810">
    <property type="protein sequence ID" value="CAB4167480.1"/>
    <property type="molecule type" value="Genomic_DNA"/>
</dbReference>
<protein>
    <submittedName>
        <fullName evidence="1">Uncharacterized protein</fullName>
    </submittedName>
</protein>
<organism evidence="1">
    <name type="scientific">uncultured Caudovirales phage</name>
    <dbReference type="NCBI Taxonomy" id="2100421"/>
    <lineage>
        <taxon>Viruses</taxon>
        <taxon>Duplodnaviria</taxon>
        <taxon>Heunggongvirae</taxon>
        <taxon>Uroviricota</taxon>
        <taxon>Caudoviricetes</taxon>
        <taxon>Peduoviridae</taxon>
        <taxon>Maltschvirus</taxon>
        <taxon>Maltschvirus maltsch</taxon>
    </lineage>
</organism>